<reference evidence="8" key="1">
    <citation type="submission" date="2018-09" db="EMBL/GenBank/DDBJ databases">
        <authorList>
            <person name="Zhu H."/>
        </authorList>
    </citation>
    <scope>NUCLEOTIDE SEQUENCE [LARGE SCALE GENOMIC DNA]</scope>
    <source>
        <strain evidence="8">K1R23-30</strain>
    </source>
</reference>
<dbReference type="GO" id="GO:0005886">
    <property type="term" value="C:plasma membrane"/>
    <property type="evidence" value="ECO:0007669"/>
    <property type="project" value="UniProtKB-SubCell"/>
</dbReference>
<dbReference type="EMBL" id="QYUO01000001">
    <property type="protein sequence ID" value="RJF98810.1"/>
    <property type="molecule type" value="Genomic_DNA"/>
</dbReference>
<dbReference type="NCBIfam" id="NF004742">
    <property type="entry name" value="PRK06076.1-3"/>
    <property type="match status" value="1"/>
</dbReference>
<dbReference type="PANTHER" id="PTHR11432">
    <property type="entry name" value="NADH DEHYDROGENASE SUBUNIT 1"/>
    <property type="match status" value="1"/>
</dbReference>
<dbReference type="GO" id="GO:0048038">
    <property type="term" value="F:quinone binding"/>
    <property type="evidence" value="ECO:0007669"/>
    <property type="project" value="UniProtKB-KW"/>
</dbReference>
<keyword evidence="5" id="KW-0874">Quinone</keyword>
<dbReference type="Pfam" id="PF00146">
    <property type="entry name" value="NADHdh"/>
    <property type="match status" value="1"/>
</dbReference>
<keyword evidence="4 5" id="KW-0472">Membrane</keyword>
<evidence type="ECO:0000256" key="4">
    <source>
        <dbReference type="ARBA" id="ARBA00023136"/>
    </source>
</evidence>
<comment type="similarity">
    <text evidence="5 6">Belongs to the complex I subunit 1 family.</text>
</comment>
<gene>
    <name evidence="5 7" type="primary">nuoH</name>
    <name evidence="7" type="ORF">D3871_09985</name>
</gene>
<evidence type="ECO:0000256" key="5">
    <source>
        <dbReference type="HAMAP-Rule" id="MF_01350"/>
    </source>
</evidence>
<dbReference type="PROSITE" id="PS00668">
    <property type="entry name" value="COMPLEX1_ND1_2"/>
    <property type="match status" value="1"/>
</dbReference>
<name>A0A3A3FTG2_9BURK</name>
<dbReference type="OrthoDB" id="9803734at2"/>
<keyword evidence="7" id="KW-0560">Oxidoreductase</keyword>
<keyword evidence="5" id="KW-1278">Translocase</keyword>
<evidence type="ECO:0000256" key="2">
    <source>
        <dbReference type="ARBA" id="ARBA00022692"/>
    </source>
</evidence>
<comment type="subcellular location">
    <subcellularLocation>
        <location evidence="5 6">Cell membrane</location>
        <topology evidence="5 6">Multi-pass membrane protein</topology>
    </subcellularLocation>
    <subcellularLocation>
        <location evidence="1">Membrane</location>
        <topology evidence="1">Multi-pass membrane protein</topology>
    </subcellularLocation>
</comment>
<evidence type="ECO:0000313" key="7">
    <source>
        <dbReference type="EMBL" id="RJF98810.1"/>
    </source>
</evidence>
<dbReference type="InterPro" id="IPR018086">
    <property type="entry name" value="NADH_UbQ_OxRdtase_su1_CS"/>
</dbReference>
<protein>
    <recommendedName>
        <fullName evidence="5">NADH-quinone oxidoreductase subunit H</fullName>
        <ecNumber evidence="5">7.1.1.-</ecNumber>
    </recommendedName>
    <alternativeName>
        <fullName evidence="5">NADH dehydrogenase I subunit H</fullName>
    </alternativeName>
    <alternativeName>
        <fullName evidence="5">NDH-1 subunit H</fullName>
    </alternativeName>
</protein>
<keyword evidence="2 5" id="KW-0812">Transmembrane</keyword>
<feature type="transmembrane region" description="Helical" evidence="5">
    <location>
        <begin position="169"/>
        <end position="188"/>
    </location>
</feature>
<dbReference type="EC" id="7.1.1.-" evidence="5"/>
<feature type="transmembrane region" description="Helical" evidence="5">
    <location>
        <begin position="264"/>
        <end position="283"/>
    </location>
</feature>
<dbReference type="HAMAP" id="MF_01350">
    <property type="entry name" value="NDH1_NuoH"/>
    <property type="match status" value="1"/>
</dbReference>
<evidence type="ECO:0000256" key="6">
    <source>
        <dbReference type="RuleBase" id="RU000471"/>
    </source>
</evidence>
<feature type="transmembrane region" description="Helical" evidence="5">
    <location>
        <begin position="295"/>
        <end position="315"/>
    </location>
</feature>
<comment type="catalytic activity">
    <reaction evidence="5">
        <text>a quinone + NADH + 5 H(+)(in) = a quinol + NAD(+) + 4 H(+)(out)</text>
        <dbReference type="Rhea" id="RHEA:57888"/>
        <dbReference type="ChEBI" id="CHEBI:15378"/>
        <dbReference type="ChEBI" id="CHEBI:24646"/>
        <dbReference type="ChEBI" id="CHEBI:57540"/>
        <dbReference type="ChEBI" id="CHEBI:57945"/>
        <dbReference type="ChEBI" id="CHEBI:132124"/>
    </reaction>
</comment>
<keyword evidence="5" id="KW-0830">Ubiquinone</keyword>
<comment type="caution">
    <text evidence="7">The sequence shown here is derived from an EMBL/GenBank/DDBJ whole genome shotgun (WGS) entry which is preliminary data.</text>
</comment>
<feature type="transmembrane region" description="Helical" evidence="5">
    <location>
        <begin position="20"/>
        <end position="45"/>
    </location>
</feature>
<keyword evidence="3 5" id="KW-1133">Transmembrane helix</keyword>
<comment type="subunit">
    <text evidence="5">NDH-1 is composed of 14 different subunits. Subunits NuoA, H, J, K, L, M, N constitute the membrane sector of the complex.</text>
</comment>
<evidence type="ECO:0000256" key="3">
    <source>
        <dbReference type="ARBA" id="ARBA00022989"/>
    </source>
</evidence>
<dbReference type="RefSeq" id="WP_119768756.1">
    <property type="nucleotide sequence ID" value="NZ_QYUO01000001.1"/>
</dbReference>
<evidence type="ECO:0000313" key="8">
    <source>
        <dbReference type="Proteomes" id="UP000265955"/>
    </source>
</evidence>
<dbReference type="GO" id="GO:0009060">
    <property type="term" value="P:aerobic respiration"/>
    <property type="evidence" value="ECO:0007669"/>
    <property type="project" value="TreeGrafter"/>
</dbReference>
<dbReference type="GO" id="GO:0003954">
    <property type="term" value="F:NADH dehydrogenase activity"/>
    <property type="evidence" value="ECO:0007669"/>
    <property type="project" value="TreeGrafter"/>
</dbReference>
<dbReference type="PROSITE" id="PS00667">
    <property type="entry name" value="COMPLEX1_ND1_1"/>
    <property type="match status" value="1"/>
</dbReference>
<accession>A0A3A3FTG2</accession>
<comment type="function">
    <text evidence="5">NDH-1 shuttles electrons from NADH, via FMN and iron-sulfur (Fe-S) centers, to quinones in the respiratory chain. The immediate electron acceptor for the enzyme in this species is believed to be ubiquinone. Couples the redox reaction to proton translocation (for every two electrons transferred, four hydrogen ions are translocated across the cytoplasmic membrane), and thus conserves the redox energy in a proton gradient. This subunit may bind ubiquinone.</text>
</comment>
<feature type="transmembrane region" description="Helical" evidence="5">
    <location>
        <begin position="124"/>
        <end position="148"/>
    </location>
</feature>
<dbReference type="AlphaFoldDB" id="A0A3A3FTG2"/>
<feature type="transmembrane region" description="Helical" evidence="5">
    <location>
        <begin position="208"/>
        <end position="227"/>
    </location>
</feature>
<sequence>MDQLFLSINSTGQNVFGAVWPLMWTLAKIVVVVLPLMGCVAYLTLWERKMIGWMHIRIGPNRVGPAGLLQPIADALKLLLKEIVVPAKANKALFVIAPIMTIMPALAAWAVIPFGPETVLANVNAGLLFVMAITSMEVYGVIIAGWASNSKYAFLGAMRASAQMVSYEIAMGFALVIVLMVSGSLNMTDIVMSQSSGYFADRGLSFLSWNWLPLLPIFVIYVISGIAETNRHPFDVVEGESEIVAGHMVEYSGMSFAMFFLAEYANMILISMLASLMFLGGWAAPVSFLDFIPGWIWLGMKTFFVVSLFIWARASFPRYRYDQIMRLGWKVFIPLTLAYLVIVAAWMQTPWNIWK</sequence>
<proteinExistence type="inferred from homology"/>
<evidence type="ECO:0000256" key="1">
    <source>
        <dbReference type="ARBA" id="ARBA00004141"/>
    </source>
</evidence>
<dbReference type="GO" id="GO:0016655">
    <property type="term" value="F:oxidoreductase activity, acting on NAD(P)H, quinone or similar compound as acceptor"/>
    <property type="evidence" value="ECO:0007669"/>
    <property type="project" value="UniProtKB-UniRule"/>
</dbReference>
<dbReference type="PANTHER" id="PTHR11432:SF3">
    <property type="entry name" value="NADH-UBIQUINONE OXIDOREDUCTASE CHAIN 1"/>
    <property type="match status" value="1"/>
</dbReference>
<dbReference type="Proteomes" id="UP000265955">
    <property type="component" value="Unassembled WGS sequence"/>
</dbReference>
<keyword evidence="5 6" id="KW-0520">NAD</keyword>
<feature type="transmembrane region" description="Helical" evidence="5">
    <location>
        <begin position="327"/>
        <end position="347"/>
    </location>
</feature>
<keyword evidence="5" id="KW-1003">Cell membrane</keyword>
<keyword evidence="8" id="KW-1185">Reference proteome</keyword>
<dbReference type="NCBIfam" id="NF004741">
    <property type="entry name" value="PRK06076.1-2"/>
    <property type="match status" value="1"/>
</dbReference>
<feature type="transmembrane region" description="Helical" evidence="5">
    <location>
        <begin position="92"/>
        <end position="112"/>
    </location>
</feature>
<dbReference type="InterPro" id="IPR001694">
    <property type="entry name" value="NADH_UbQ_OxRdtase_su1/FPO"/>
</dbReference>
<organism evidence="7 8">
    <name type="scientific">Noviherbaspirillum saxi</name>
    <dbReference type="NCBI Taxonomy" id="2320863"/>
    <lineage>
        <taxon>Bacteria</taxon>
        <taxon>Pseudomonadati</taxon>
        <taxon>Pseudomonadota</taxon>
        <taxon>Betaproteobacteria</taxon>
        <taxon>Burkholderiales</taxon>
        <taxon>Oxalobacteraceae</taxon>
        <taxon>Noviherbaspirillum</taxon>
    </lineage>
</organism>